<evidence type="ECO:0000256" key="2">
    <source>
        <dbReference type="ARBA" id="ARBA00010289"/>
    </source>
</evidence>
<dbReference type="STRING" id="45286.A0A0X8HW09"/>
<dbReference type="GO" id="GO:0006357">
    <property type="term" value="P:regulation of transcription by RNA polymerase II"/>
    <property type="evidence" value="ECO:0007669"/>
    <property type="project" value="InterPro"/>
</dbReference>
<feature type="region of interest" description="Disordered" evidence="8">
    <location>
        <begin position="1"/>
        <end position="20"/>
    </location>
</feature>
<dbReference type="GO" id="GO:0016592">
    <property type="term" value="C:mediator complex"/>
    <property type="evidence" value="ECO:0007669"/>
    <property type="project" value="InterPro"/>
</dbReference>
<evidence type="ECO:0000256" key="8">
    <source>
        <dbReference type="SAM" id="MobiDB-lite"/>
    </source>
</evidence>
<reference evidence="10 11" key="1">
    <citation type="submission" date="2016-01" db="EMBL/GenBank/DDBJ databases">
        <title>Genome sequence of the yeast Holleya sinecauda.</title>
        <authorList>
            <person name="Dietrich F.S."/>
        </authorList>
    </citation>
    <scope>NUCLEOTIDE SEQUENCE [LARGE SCALE GENOMIC DNA]</scope>
    <source>
        <strain evidence="10 11">ATCC 58844</strain>
    </source>
</reference>
<protein>
    <recommendedName>
        <fullName evidence="3">Mediator of RNA polymerase II transcription subunit 12</fullName>
    </recommendedName>
    <alternativeName>
        <fullName evidence="7">Mediator complex subunit 12</fullName>
    </alternativeName>
</protein>
<dbReference type="SMART" id="SM01281">
    <property type="entry name" value="Med12"/>
    <property type="match status" value="1"/>
</dbReference>
<evidence type="ECO:0000313" key="10">
    <source>
        <dbReference type="EMBL" id="AMD22552.1"/>
    </source>
</evidence>
<evidence type="ECO:0000256" key="4">
    <source>
        <dbReference type="ARBA" id="ARBA00023015"/>
    </source>
</evidence>
<dbReference type="RefSeq" id="XP_017989548.1">
    <property type="nucleotide sequence ID" value="XM_018134180.1"/>
</dbReference>
<comment type="subcellular location">
    <subcellularLocation>
        <location evidence="1">Nucleus</location>
    </subcellularLocation>
</comment>
<dbReference type="GeneID" id="28725911"/>
<evidence type="ECO:0000256" key="3">
    <source>
        <dbReference type="ARBA" id="ARBA00019622"/>
    </source>
</evidence>
<keyword evidence="11" id="KW-1185">Reference proteome</keyword>
<evidence type="ECO:0000313" key="11">
    <source>
        <dbReference type="Proteomes" id="UP000243052"/>
    </source>
</evidence>
<dbReference type="EMBL" id="CP014248">
    <property type="protein sequence ID" value="AMD22552.1"/>
    <property type="molecule type" value="Genomic_DNA"/>
</dbReference>
<accession>A0A0X8HW09</accession>
<keyword evidence="6" id="KW-0539">Nucleus</keyword>
<evidence type="ECO:0000256" key="1">
    <source>
        <dbReference type="ARBA" id="ARBA00004123"/>
    </source>
</evidence>
<proteinExistence type="inferred from homology"/>
<evidence type="ECO:0000259" key="9">
    <source>
        <dbReference type="SMART" id="SM01281"/>
    </source>
</evidence>
<dbReference type="Pfam" id="PF09497">
    <property type="entry name" value="Med12"/>
    <property type="match status" value="1"/>
</dbReference>
<dbReference type="PANTHER" id="PTHR46567">
    <property type="entry name" value="MEDIATOR OF RNA POLYMERASE II TRANSCRIPTION SUBUNIT 12"/>
    <property type="match status" value="1"/>
</dbReference>
<evidence type="ECO:0000256" key="6">
    <source>
        <dbReference type="ARBA" id="ARBA00023242"/>
    </source>
</evidence>
<dbReference type="InterPro" id="IPR019035">
    <property type="entry name" value="Mediator_Med12"/>
</dbReference>
<sequence length="1358" mass="158454">MSPNKYILTPPDDLHPLNGDEANQEKVYPDFEPWSHNSMDDKLLLSYVGKGHYNGAKVNFESISARSSLQESLPKVADMLADQFSKVIQLREQNINKISSTTDENTAVKPKFMDLAGPGFSLPNRVTLTDQRKAQWLQELSSPNVSLGKLAKSIPYGFKRKQILEQCYLKQIPIQRAIWLIESSYAMDWKSSTSKLKPGQTAESVVSQLYNLWTNNMVSIMERLIFEMPKYYNDIGQLKVWKLRVSYYIKLIGNCYSMGLLDKAVFTHWLVEVVEKIENFEFLPLCLHLLSVFWAELCPIPIEGDMPGETFIISKVTSVLLQKYHIVTQSKAMINDENCIINDLQRNAKLKETILGKLKSFILDIFHNQSLEAFIMPNQNWDMYKSCLYDIVGVDKMMGEKSIVIKKKLELITYRNDSLKFNSLTQCSKNLHQGCDNDPMDIDSNELNGLLFVPCIDPEITTILDNVTPGYDWSNFVQQKFTHVEQVIQLIVWAITPSRKSRYDSAHLVAKLVLLKSTSQESLQEYNMEDFIWKFVFHLSKLSESELTNIVTMPNLFELLNIFISYGIIKVPTYIRKLISSGIMYIPDSKDKFFHCRLLINLKVSPLMKNQYNMVLKNIMEYDSTYFTNFNYDQLQNLLAMAREQLLLDDFEDLPAQPISVKIWVSEWYLSYICSPADDGLKKVDRATIMKNFTIFSVHLKEVIHFYKWVEFIVYHQLLLDLDALNALVDILLCYENLLPLLVNDLILFMKTIIHIYSKELRKTDRTSYEVREFNHFWKFFMKNFPYLVELDSDLQLQLAEVYDSERSRIEKLTKSNVDALALYCDINEIHDENLVKFNAHTFPSIFQQNLKTLLKSDDDDARKNAHKSLLLLMIANIGDYNKFMSIFLKRKDFEIEQLIMLISLKLLTLDLVHKVIGEKFLPEIICKSEYSYGLWFELHKKRYIRKNLKLITSICQPSKLPTNNNFFIDILVEHGTCTKLQEQTCSILYNYLKQHKGDYSLIVRLLNYGIPVELLEEEEIVINPTKLYSRLNFTNMWIFQALTKFYTEALLNEELSDGQTMKDFVFEVIDLTKHDVLCSHVFNMVTHVEVIEKLLQVVEADFFKKCLSDEPDDVQFLTVMIETIMTLSRKVNQGKDRIIMDDNSYQLLQRSMEKFSSMDQTSLKNAGTKLNIYLKIFLVHQRFIFNKICESIRQNYTMCSKLPKSLRLLFENTGFDLKLKLLLYDILSSLKSMAIYESTRKPEVSINGRKFNVPEELQNLPPFHISSFLDESMSITKNDFNSLGIKEHEIMNERNDKNHFFIYNKKKKQYECELDVEPFQLLINYQSKEPGINGHCFNDTVLSLNLFDARFDRKNPT</sequence>
<feature type="domain" description="Mediator complex subunit Med12" evidence="9">
    <location>
        <begin position="119"/>
        <end position="182"/>
    </location>
</feature>
<dbReference type="GO" id="GO:0003712">
    <property type="term" value="F:transcription coregulator activity"/>
    <property type="evidence" value="ECO:0007669"/>
    <property type="project" value="InterPro"/>
</dbReference>
<evidence type="ECO:0000256" key="7">
    <source>
        <dbReference type="ARBA" id="ARBA00032010"/>
    </source>
</evidence>
<keyword evidence="4" id="KW-0805">Transcription regulation</keyword>
<dbReference type="Proteomes" id="UP000243052">
    <property type="component" value="Chromosome viii"/>
</dbReference>
<gene>
    <name evidence="10" type="ORF">AW171_hschr84601</name>
</gene>
<dbReference type="PANTHER" id="PTHR46567:SF1">
    <property type="entry name" value="MEDIATOR OF RNA POLYMERASE II TRANSCRIPTION SUBUNIT 12"/>
    <property type="match status" value="1"/>
</dbReference>
<comment type="similarity">
    <text evidence="2">Belongs to the Mediator complex subunit 12 family.</text>
</comment>
<keyword evidence="5" id="KW-0804">Transcription</keyword>
<name>A0A0X8HW09_9SACH</name>
<organism evidence="10 11">
    <name type="scientific">Eremothecium sinecaudum</name>
    <dbReference type="NCBI Taxonomy" id="45286"/>
    <lineage>
        <taxon>Eukaryota</taxon>
        <taxon>Fungi</taxon>
        <taxon>Dikarya</taxon>
        <taxon>Ascomycota</taxon>
        <taxon>Saccharomycotina</taxon>
        <taxon>Saccharomycetes</taxon>
        <taxon>Saccharomycetales</taxon>
        <taxon>Saccharomycetaceae</taxon>
        <taxon>Eremothecium</taxon>
    </lineage>
</organism>
<dbReference type="OrthoDB" id="20828at2759"/>
<evidence type="ECO:0000256" key="5">
    <source>
        <dbReference type="ARBA" id="ARBA00023163"/>
    </source>
</evidence>